<evidence type="ECO:0000256" key="3">
    <source>
        <dbReference type="ARBA" id="ARBA00013646"/>
    </source>
</evidence>
<evidence type="ECO:0000256" key="6">
    <source>
        <dbReference type="ARBA" id="ARBA00032298"/>
    </source>
</evidence>
<dbReference type="GO" id="GO:0030332">
    <property type="term" value="F:cyclin binding"/>
    <property type="evidence" value="ECO:0007669"/>
    <property type="project" value="TreeGrafter"/>
</dbReference>
<dbReference type="GO" id="GO:0005829">
    <property type="term" value="C:cytosol"/>
    <property type="evidence" value="ECO:0007669"/>
    <property type="project" value="TreeGrafter"/>
</dbReference>
<reference evidence="11" key="1">
    <citation type="submission" date="2016-11" db="UniProtKB">
        <authorList>
            <consortium name="WormBaseParasite"/>
        </authorList>
    </citation>
    <scope>IDENTIFICATION</scope>
</reference>
<evidence type="ECO:0000313" key="10">
    <source>
        <dbReference type="Proteomes" id="UP000095284"/>
    </source>
</evidence>
<evidence type="ECO:0000256" key="5">
    <source>
        <dbReference type="ARBA" id="ARBA00032234"/>
    </source>
</evidence>
<comment type="function">
    <text evidence="7">E3 ubiquitin-protein ligase which accepts ubiquitin from specific E2 ubiquitin-conjugating enzymes, and transfers it to substrates, generally promoting their degradation by the proteasome. Independently of its E3 ubiquitin-protein ligase activity, acts as an inhibitor of CPSF3 endonuclease activity by blocking CPSF3 active site.</text>
</comment>
<dbReference type="EC" id="2.3.2.26" evidence="2"/>
<evidence type="ECO:0000256" key="4">
    <source>
        <dbReference type="ARBA" id="ARBA00029737"/>
    </source>
</evidence>
<feature type="compositionally biased region" description="Polar residues" evidence="9">
    <location>
        <begin position="24"/>
        <end position="34"/>
    </location>
</feature>
<name>A0A1I7S8U5_BURXY</name>
<dbReference type="Proteomes" id="UP000095284">
    <property type="component" value="Unplaced"/>
</dbReference>
<comment type="catalytic activity">
    <reaction evidence="1">
        <text>S-ubiquitinyl-[E2 ubiquitin-conjugating enzyme]-L-cysteine + [acceptor protein]-L-lysine = [E2 ubiquitin-conjugating enzyme]-L-cysteine + N(6)-ubiquitinyl-[acceptor protein]-L-lysine.</text>
        <dbReference type="EC" id="2.3.2.26"/>
    </reaction>
</comment>
<feature type="region of interest" description="Disordered" evidence="9">
    <location>
        <begin position="13"/>
        <end position="39"/>
    </location>
</feature>
<dbReference type="GO" id="GO:0061630">
    <property type="term" value="F:ubiquitin protein ligase activity"/>
    <property type="evidence" value="ECO:0007669"/>
    <property type="project" value="UniProtKB-EC"/>
</dbReference>
<accession>A0A1I7S8U5</accession>
<dbReference type="eggNOG" id="KOG1543">
    <property type="taxonomic scope" value="Eukaryota"/>
</dbReference>
<evidence type="ECO:0000256" key="8">
    <source>
        <dbReference type="ARBA" id="ARBA00064185"/>
    </source>
</evidence>
<dbReference type="GO" id="GO:0043161">
    <property type="term" value="P:proteasome-mediated ubiquitin-dependent protein catabolic process"/>
    <property type="evidence" value="ECO:0007669"/>
    <property type="project" value="TreeGrafter"/>
</dbReference>
<proteinExistence type="predicted"/>
<dbReference type="Pfam" id="PF09814">
    <property type="entry name" value="HECT_2"/>
    <property type="match status" value="1"/>
</dbReference>
<dbReference type="PANTHER" id="PTHR31531:SF2">
    <property type="entry name" value="E3 UBIQUITIN-PROTEIN LIGASE E3D"/>
    <property type="match status" value="1"/>
</dbReference>
<dbReference type="GO" id="GO:0005634">
    <property type="term" value="C:nucleus"/>
    <property type="evidence" value="ECO:0007669"/>
    <property type="project" value="TreeGrafter"/>
</dbReference>
<evidence type="ECO:0000256" key="2">
    <source>
        <dbReference type="ARBA" id="ARBA00012485"/>
    </source>
</evidence>
<dbReference type="PANTHER" id="PTHR31531">
    <property type="entry name" value="E3 UBIQUITIN-PROTEIN LIGASE E3D FAMILY MEMBER"/>
    <property type="match status" value="1"/>
</dbReference>
<evidence type="ECO:0000313" key="11">
    <source>
        <dbReference type="WBParaSite" id="BXY_0944000.1"/>
    </source>
</evidence>
<dbReference type="InterPro" id="IPR019193">
    <property type="entry name" value="UBQ-conj_enz_E2-bd_prot"/>
</dbReference>
<dbReference type="WBParaSite" id="BXY_0944000.1">
    <property type="protein sequence ID" value="BXY_0944000.1"/>
    <property type="gene ID" value="BXY_0944000"/>
</dbReference>
<dbReference type="GO" id="GO:0000209">
    <property type="term" value="P:protein polyubiquitination"/>
    <property type="evidence" value="ECO:0007669"/>
    <property type="project" value="TreeGrafter"/>
</dbReference>
<sequence>MTSFWLKIVMPSNASQPSSSANSVTDGQSTNGLSEISGHRDSIPSVLNKEWTDFSVVLEMKMGEMAVVTISCPREEFDGESGDDGIIKFGDKSIEFIRDEKQLDGKVQSKKRVVSFTNIRFEPNTVQNGIWSDQNGLFCCRVELGYRDYLCGIRRFSDLQAFMANKVPLKSFAHKLSMNGMKIFCAECKATILEAEDGKKVDVQASEELDLLEGGVDLSEYAYHSCSSEHKTHNHDENACDGKQNQNGKGRDGNVDHKFMAPTNKKPILTETQFWMRYNNKFEKQLLVDKKSMIVSCKSCVNEIGKIAKGDTNVMKLDLSAAIIEDPLSPKCIIEERFHSLERYFAFLLLRCSAFDNCLKLMIRTLDKTPYLLVWLIEPIFLFADGKMKEEVEPKKNTKTKPSKLKKKAMVDSSLIHAYTSLKVLYKVFDNEAEKSNPAAVDRSATFMDLPQTTCMKFEEVLLRNSARLPAQNRFLGNFMISFLTVDDE</sequence>
<protein>
    <recommendedName>
        <fullName evidence="3">E3 ubiquitin-protein ligase E3D</fullName>
        <ecNumber evidence="2">2.3.2.26</ecNumber>
    </recommendedName>
    <alternativeName>
        <fullName evidence="6">HECT-type E3 ubiquitin transferase E3D</fullName>
    </alternativeName>
    <alternativeName>
        <fullName evidence="5">UbcH10-binding protein with a HECT-like domain</fullName>
    </alternativeName>
    <alternativeName>
        <fullName evidence="4">Ubiquitin-conjugating enzyme E2C-binding protein</fullName>
    </alternativeName>
</protein>
<organism evidence="10 11">
    <name type="scientific">Bursaphelenchus xylophilus</name>
    <name type="common">Pinewood nematode worm</name>
    <name type="synonym">Aphelenchoides xylophilus</name>
    <dbReference type="NCBI Taxonomy" id="6326"/>
    <lineage>
        <taxon>Eukaryota</taxon>
        <taxon>Metazoa</taxon>
        <taxon>Ecdysozoa</taxon>
        <taxon>Nematoda</taxon>
        <taxon>Chromadorea</taxon>
        <taxon>Rhabditida</taxon>
        <taxon>Tylenchina</taxon>
        <taxon>Tylenchomorpha</taxon>
        <taxon>Aphelenchoidea</taxon>
        <taxon>Aphelenchoididae</taxon>
        <taxon>Bursaphelenchus</taxon>
    </lineage>
</organism>
<dbReference type="GO" id="GO:0031624">
    <property type="term" value="F:ubiquitin conjugating enzyme binding"/>
    <property type="evidence" value="ECO:0007669"/>
    <property type="project" value="TreeGrafter"/>
</dbReference>
<feature type="compositionally biased region" description="Basic and acidic residues" evidence="9">
    <location>
        <begin position="249"/>
        <end position="258"/>
    </location>
</feature>
<dbReference type="GO" id="GO:0006513">
    <property type="term" value="P:protein monoubiquitination"/>
    <property type="evidence" value="ECO:0007669"/>
    <property type="project" value="TreeGrafter"/>
</dbReference>
<feature type="region of interest" description="Disordered" evidence="9">
    <location>
        <begin position="234"/>
        <end position="258"/>
    </location>
</feature>
<dbReference type="GO" id="GO:0000151">
    <property type="term" value="C:ubiquitin ligase complex"/>
    <property type="evidence" value="ECO:0007669"/>
    <property type="project" value="TreeGrafter"/>
</dbReference>
<evidence type="ECO:0000256" key="9">
    <source>
        <dbReference type="SAM" id="MobiDB-lite"/>
    </source>
</evidence>
<dbReference type="AlphaFoldDB" id="A0A1I7S8U5"/>
<evidence type="ECO:0000256" key="7">
    <source>
        <dbReference type="ARBA" id="ARBA00053831"/>
    </source>
</evidence>
<dbReference type="GO" id="GO:0051865">
    <property type="term" value="P:protein autoubiquitination"/>
    <property type="evidence" value="ECO:0007669"/>
    <property type="project" value="TreeGrafter"/>
</dbReference>
<feature type="compositionally biased region" description="Low complexity" evidence="9">
    <location>
        <begin position="13"/>
        <end position="23"/>
    </location>
</feature>
<evidence type="ECO:0000256" key="1">
    <source>
        <dbReference type="ARBA" id="ARBA00000885"/>
    </source>
</evidence>
<comment type="subunit">
    <text evidence="8">Interacts with UBE2C/UbcH10 (E2 ubiquitin-conjugating enzyme). In vitro, interacts with cyclin-B.</text>
</comment>